<keyword evidence="4" id="KW-0436">Ligase</keyword>
<dbReference type="STRING" id="43265.A0A545VHH5"/>
<dbReference type="Gene3D" id="3.30.559.10">
    <property type="entry name" value="Chloramphenicol acetyltransferase-like domain"/>
    <property type="match status" value="6"/>
</dbReference>
<sequence>MQQEIKDICAQVLGRPTARMRMGKSFLAQGGDSLLAIKLVARCREAGYDISISNILRTSSIDELSKSATSHLACSAGESPPAIDTTAAAIERPSPLLSNDLVLDQIRSITKDPLKDVQTIFPCSRTQEVFLISQQANPEMYQCVVVAEITSTEPALPLDDDRLRNAWRCTVQRHPSLRTLFVESIERPGHFEQVILKCDTVPLELHSRGDRSPESISDIFSRHATLSQSKSTTGRAVVWKRSESSAVLRLEISHALMDGQSFGILFHDFAQAYHQNELPGLAPSFKYDEFVAYQEQLDRASIQAYWSKHLAGAEPTLFPTNSNRDFENMKQHRFRFELNEEALQKVGVEYNATTANLCQVAWALVLGSYVGSDDVCFSYVNSGRQAPISGIEGAVGAFVDVMICRMKLLETTLVSQALSKAKHDVIEGLSRPGSFLFEDEPQGQRISGLRGNTIMTFQMGMGSNKQLASPDLKILMLDEITASDYDISLNIQPFTGGLDIQLDYWQSRIDEEIMKGIAESFQTALACLIDKDMPLRDIDVVSKKFIQQLHERNSYTSTEVEGLLHDMVDHHAKHQPDALAVQAWDGDLTFQTLNGEANNLAAHLQELGAQPDTMICTCFEKSKWAAISQLAVLKSGAAVVPLGTNMPMKRLELMIKDTGAKIILTSKSFASRFETLFQKVIVVDDEFMAAIPYSAPVSCSANSDSLAYIIYTSGSTGTPKGVMLTHGNLCISIRHSVQGHNPSPATRMLQFAAYTFDAAIHDFFFTWHVGGCVCIMSEHDRVNRLVPAMCEYNVNWAFLTPTMAEMIAPDEVPSLEHLVLIGEAVKPGVVHRWINRVELWNGYGPSECSIISSCKLLTPGCDTLELGYPVTGAFWVVDATNSDRLVPEGAIGELLIEGPHLARGYLNDERKTSLSFITAPAWVSKYAFSAANRYYRTGDLVRQSTDGSVTFVGRRDTQVKLRGQRVEVAEIESHLKDHDAVIEAVIVLAAQGPCKGQLVALVALEGFMTQVLPVTTVSLIEQEQMARAKLQTAILHDWLSDRVPEYMIPTTWIPVMSRLLQTESGKLDRVKLGLCVDAVDVTWLDAFASAGEELAKGLETTPLQSQIRNIWAEVLLLPFMKVPIDHRSFLSLGGDSITAMKAVSLARTQNITLTVPDILQSKSIVNLAEKIEAAQASTLHAAVASEPFPLSPSQQLYLDWTNSIGSSSASGYSQCHARSVCLQIKQKLDKEHVAASIDALVHLHPMLRARFVNSASVWTQHVAAHNHDAYGFQMSHVSDLQEAHDIAESMERSLHIENGPVFSAQLMQFDAGHGEQLLFITGHQLVMDDTSLRIIVEDLEELLLQGPATFSAVERPTFRDWIRGIADSENEGSGTTLEPVSSAVETVMSEPLKNSGLRDAESKHEELRTEVIEFDEPDTLLFLGDANRALRTEPVELMVASLVASFAETFPSQYIPALLENFQGRHLNRDSMDNSKTVGNFSMKMPLHLPDAGTHDTVEILKQIKDTRRDIELRFCPRNSYSKGKLHNDSGPLDAAHEMMEILLNFDDSTHQMQKQSTLFSLQPLLTSQKLSAGLQVPGPSATIVDAKILQSRLHVKFHVHRSNNDMDAIRRWSREFHKAMRALVTDLLKTPSMLTLSDFPLIESTRQSVWTLENQILPSIGLQVQDVEDMYPCTPMQNGILMSQARSPGMYQTQMLWQLQSPNPSKRLNVENIMHAYQTLTNRHPMLRTVFIPRTSSAGDSAFEQIVLKHYAVDVSHKICDEDSTDALLPAMTSAAATDYGNNPNHKFVVYSTPSGLIYGHLIINHALSDGSSLALLEKELTDAYEERLTSDIKAPPYSSYLSFLKQSSTEEALQYWVQSLDDAEACFLPAMTETNVQKEGKVEVTGPPAPVRRQLVTANVEDVESLRRFSERCSVTIANIFQLAWAIVLSKFVRSDDILFGYVSSGRDVPVHEVHQIFGPFVNILISRIKLDLDSNVSQSLQSVQRRFFENLSHQRTPLVDIWHALKTGSRGLFNTYLSYRQASSHGHSRRSLIHDTVALLGDSEYDAGIDIVTSTNAISVTLDYQPSFMNDDAATRLVDCLLQTVQSLTESETLSLRDVRVTTDKDIQRIRQWNHEIPVVPEQPSIHDTVYSQCCRDPMAKAVCAWDGDLTYTELDQLAEKLAFYLTNKLGVMPEAMVGVCFDKSRWAIVAQMAILKSGAAVVPVSPNDPAQRLETILREGQVHTLLTSSHHAHRFEFISSVVTVDLASPFLQDAMSTERINNKVDPENAAFIIHTSGSTGNPKGVVLTHRSIASSIRAQGRIFELGPQTRTLQFVSYSFDLSITDIWGTLSHGGCVCVMSDEDRMNNIQGAIRSYEANFVVMTPTVANLLNVSKLPSLETLVIGGESLKPAFIEEHLKAPQLKIFNGYGPSECSMITTCNGPIKDKNDAPNIGRPMLGSVWLVDDTNNVCPIGAVGEIWVEGPLVARGYLNKPEITEEAFPTGPPWAALVGLPGKRFYRTGDVARQNSRGDIFYIGRKDWQVKIRGNRVELGEIEHAIKAIWRGLQNVVACLISGNENSRGPLIATVLEQNHDAQGLQTDIEGLNFQKLSSGFQKELIQLKKRLSGVLPSHMIPSLFVPITRLPLTASGKVNRRMLGQSLESLSEKEILHYSLADVAKALPTSETEKNLRALWAAVLPLEIDQVGVEDNFFHLGGDSYLAMRLVASTQADESIIEFTVSDVLQHPTIRELAQVVDKRTSSTRQLDTAVAPFSLWKEYREFCGGGQELRSAKDLLCEIATQCNLHIDDIEDIYPCTPLQEGLMVATAQQPRAYIARWAFQIPQHLDIVRFQSAWQTLGREAPILRTRIVPGRISGALQVVVRSACTWHTGDNLDQYVTDDIKKSMTYGTPLVRFAYIEGSDGQRNFIWTAHHSIYDGWSLPMIIEAVSRIYLSNELPKSLTPYSEFIRYLESQDAAEVAAFWRSELGETPGEPFPALPSSTYQPKAGQSMRCSIDLKPLKQSVTLASLLRAAWAATVSSHTGGTVLFAMPLSGRNAPVKGILDMMAPTVTTVPIQIKVDEKQSVHEYLAAVQRQASNMVPFEHSGLQHIRSMVGPDINPQHLFAIQSAMPHANAAFEGMLDMKQVTLPTDGFEDYALIVECFIESQEGAQVEIMARYDEEVLSQTQMSYLLGQFKHIFEQLGQISAADTGDNRPQLMGDIEYISPEEVARLATLNREVKGDTPGLLHELILNHSVDTPDKTAVCAWDGELSFRQLDQMSVVLASRLSNLGVTIESPVLLCCDKSKWVVVAILAILRAGGTVVPVKVDPVARLQAITTTTGATVVVTLTEFASQLQGIVEHIVSMDTTQETKTVTPESSVKQYPGPHNASFIQFTSGSTGTPKGIVLEHGSMSIASRSLVKRFAVNESTRVFQFASLTFDMALHDILTPLIGGGCVCIPSEVERVNDLANVMRRFKANYSMLTPRVLHTIKPSECPDISTLLVGGERCDTEELRLWTSQAKVWHAYGPAECSIISTATEFKGVDPLCLGYMVPDVWISMAFMPQTPHHKADRRKLMDWVQSLDAEYFKRITVNKIEAAQKPKTKTEEQIQNVLVDILGLPQEEVSMRRSFLSMGGDSITSMQVVSQCRSRYGISIHVRDILQSKSISQLAQKAVADIAIAPLMLATDGEFRLSPIQRLFFRSFAAQGLRSEDEYRFNQSVCLIVNKHVDAAQLEHAARGVVSAHPMLRARFTKSGARWKQKIEEDIDASCHVVFHQVEDHAEQQDVIWAGQRSLNIEGGPVFSVHCIEVTATGSQLLFLVAHHLVVDIVSWQIILRDLDNLIQYPQLPVPVESTTFQHWLQLQNNRAQDLDSSQQLIHDHAPVADWSYWGVTPDNNTYGDRINEHFTLEDCTSVLFSESSPLRSEPVEILLAALFHSFHQVFPDRAVPTVFNEGHGREPWSDAIDLSNTVGWFTTMTPIHVPVETNDVIDVLRRTKDLRRSIPDHGFSYFTSRFLTRDGQQKFASHDQPEVMFNFGGRYRDDKYSRSLLRMSNDFNSPQISGIGNKVKRIAVFEVEASIHQDNLILTLGFNKNMQDPERISRWAQAYRNSLQDLLHQLSVLPPMLSLADVPLLSTTYDELDRLQSERLAPFGIRSIDCIEDIYHCSPAQDSILRSQAKDSSTFHVDLTCEFRARDAAAVNLQTLVKAWQLVVSRHRILRTVFVPPVSDGNSFYQVVLKQYEPEVTIVHCETIEDIKHAFKDDSKPRYPESKPEHHLTLYASSIGQVFLQLRINHTLVDVLSLQLIMNEIALAYEDGALDMPAPSFSKYIGFLQESSVTKSTEYWTARLAGAEPRCLPVLATSPADNQALENAHLEMGNLEPLHRFRDNYGITIANILQMAWAFVLAKHSGSSDVLFGYVANGRDAPVDDVSQMVGPLINMMVSRISFRDRQLSVAQTADQVQNDFMEAFKYQRVSLKDIQHATGLSEQQMLHSVVSIVRDPGSRQSDDVGISVQGQSATSLADYDVSLNAACGERAIKLSLQYSPRYRGSVPAKLLLENLQQAIFDLVANGEAAIGEVELSSHW</sequence>
<proteinExistence type="inferred from homology"/>
<dbReference type="FunFam" id="3.30.559.30:FF:000003">
    <property type="entry name" value="Nonribosomal peptide synthase SidD"/>
    <property type="match status" value="1"/>
</dbReference>
<dbReference type="OrthoDB" id="416786at2759"/>
<gene>
    <name evidence="7" type="ORF">IF1G_01110</name>
</gene>
<dbReference type="PANTHER" id="PTHR45527">
    <property type="entry name" value="NONRIBOSOMAL PEPTIDE SYNTHETASE"/>
    <property type="match status" value="1"/>
</dbReference>
<dbReference type="SMART" id="SM00823">
    <property type="entry name" value="PKS_PP"/>
    <property type="match status" value="3"/>
</dbReference>
<dbReference type="FunFam" id="1.10.1200.10:FF:000005">
    <property type="entry name" value="Nonribosomal peptide synthetase 1"/>
    <property type="match status" value="1"/>
</dbReference>
<dbReference type="CDD" id="cd05918">
    <property type="entry name" value="A_NRPS_SidN3_like"/>
    <property type="match status" value="2"/>
</dbReference>
<dbReference type="FunFam" id="3.30.559.30:FF:000002">
    <property type="entry name" value="Nonribosomal peptide synthase Pes1"/>
    <property type="match status" value="1"/>
</dbReference>
<dbReference type="InterPro" id="IPR020806">
    <property type="entry name" value="PKS_PP-bd"/>
</dbReference>
<organism evidence="7 8">
    <name type="scientific">Cordyceps javanica</name>
    <dbReference type="NCBI Taxonomy" id="43265"/>
    <lineage>
        <taxon>Eukaryota</taxon>
        <taxon>Fungi</taxon>
        <taxon>Dikarya</taxon>
        <taxon>Ascomycota</taxon>
        <taxon>Pezizomycotina</taxon>
        <taxon>Sordariomycetes</taxon>
        <taxon>Hypocreomycetidae</taxon>
        <taxon>Hypocreales</taxon>
        <taxon>Cordycipitaceae</taxon>
        <taxon>Cordyceps</taxon>
    </lineage>
</organism>
<dbReference type="Pfam" id="PF00550">
    <property type="entry name" value="PP-binding"/>
    <property type="match status" value="4"/>
</dbReference>
<dbReference type="GO" id="GO:0005737">
    <property type="term" value="C:cytoplasm"/>
    <property type="evidence" value="ECO:0007669"/>
    <property type="project" value="TreeGrafter"/>
</dbReference>
<comment type="pathway">
    <text evidence="1">Secondary metabolite biosynthesis.</text>
</comment>
<feature type="domain" description="Carrier" evidence="6">
    <location>
        <begin position="2664"/>
        <end position="2742"/>
    </location>
</feature>
<evidence type="ECO:0000256" key="1">
    <source>
        <dbReference type="ARBA" id="ARBA00005179"/>
    </source>
</evidence>
<name>A0A545VHH5_9HYPO</name>
<dbReference type="PROSITE" id="PS00455">
    <property type="entry name" value="AMP_BINDING"/>
    <property type="match status" value="3"/>
</dbReference>
<dbReference type="Pfam" id="PF00668">
    <property type="entry name" value="Condensation"/>
    <property type="match status" value="6"/>
</dbReference>
<feature type="domain" description="Carrier" evidence="6">
    <location>
        <begin position="1098"/>
        <end position="1175"/>
    </location>
</feature>
<keyword evidence="2" id="KW-0596">Phosphopantetheine</keyword>
<keyword evidence="8" id="KW-1185">Reference proteome</keyword>
<dbReference type="PROSITE" id="PS00012">
    <property type="entry name" value="PHOSPHOPANTETHEINE"/>
    <property type="match status" value="1"/>
</dbReference>
<dbReference type="Gene3D" id="3.40.50.12780">
    <property type="entry name" value="N-terminal domain of ligase-like"/>
    <property type="match status" value="3"/>
</dbReference>
<dbReference type="FunFam" id="3.30.300.30:FF:000015">
    <property type="entry name" value="Nonribosomal peptide synthase SidD"/>
    <property type="match status" value="2"/>
</dbReference>
<dbReference type="InterPro" id="IPR036736">
    <property type="entry name" value="ACP-like_sf"/>
</dbReference>
<dbReference type="SUPFAM" id="SSF47336">
    <property type="entry name" value="ACP-like"/>
    <property type="match status" value="4"/>
</dbReference>
<dbReference type="InterPro" id="IPR000873">
    <property type="entry name" value="AMP-dep_synth/lig_dom"/>
</dbReference>
<evidence type="ECO:0000256" key="5">
    <source>
        <dbReference type="ARBA" id="ARBA00029454"/>
    </source>
</evidence>
<dbReference type="FunFam" id="3.40.50.12780:FF:000014">
    <property type="entry name" value="Nonribosomal peptide synthetase 1"/>
    <property type="match status" value="1"/>
</dbReference>
<dbReference type="Pfam" id="PF00501">
    <property type="entry name" value="AMP-binding"/>
    <property type="match status" value="3"/>
</dbReference>
<dbReference type="EMBL" id="SPUK01000001">
    <property type="protein sequence ID" value="TQW01179.1"/>
    <property type="molecule type" value="Genomic_DNA"/>
</dbReference>
<dbReference type="InterPro" id="IPR020845">
    <property type="entry name" value="AMP-binding_CS"/>
</dbReference>
<dbReference type="NCBIfam" id="NF003417">
    <property type="entry name" value="PRK04813.1"/>
    <property type="match status" value="4"/>
</dbReference>
<evidence type="ECO:0000256" key="3">
    <source>
        <dbReference type="ARBA" id="ARBA00022553"/>
    </source>
</evidence>
<evidence type="ECO:0000256" key="2">
    <source>
        <dbReference type="ARBA" id="ARBA00022450"/>
    </source>
</evidence>
<keyword evidence="3" id="KW-0597">Phosphoprotein</keyword>
<dbReference type="Gene3D" id="3.30.300.30">
    <property type="match status" value="2"/>
</dbReference>
<evidence type="ECO:0000313" key="7">
    <source>
        <dbReference type="EMBL" id="TQW01179.1"/>
    </source>
</evidence>
<dbReference type="CDD" id="cd19545">
    <property type="entry name" value="FUM14_C_NRPS-like"/>
    <property type="match status" value="1"/>
</dbReference>
<dbReference type="SUPFAM" id="SSF56801">
    <property type="entry name" value="Acetyl-CoA synthetase-like"/>
    <property type="match status" value="3"/>
</dbReference>
<dbReference type="CDD" id="cd19542">
    <property type="entry name" value="CT_NRPS-like"/>
    <property type="match status" value="3"/>
</dbReference>
<dbReference type="SUPFAM" id="SSF52777">
    <property type="entry name" value="CoA-dependent acyltransferases"/>
    <property type="match status" value="12"/>
</dbReference>
<dbReference type="NCBIfam" id="TIGR01733">
    <property type="entry name" value="AA-adenyl-dom"/>
    <property type="match status" value="2"/>
</dbReference>
<comment type="similarity">
    <text evidence="5">Belongs to the NRP synthetase family.</text>
</comment>
<dbReference type="InterPro" id="IPR006162">
    <property type="entry name" value="Ppantetheine_attach_site"/>
</dbReference>
<feature type="domain" description="Carrier" evidence="6">
    <location>
        <begin position="3585"/>
        <end position="3659"/>
    </location>
</feature>
<comment type="caution">
    <text evidence="7">The sequence shown here is derived from an EMBL/GenBank/DDBJ whole genome shotgun (WGS) entry which is preliminary data.</text>
</comment>
<evidence type="ECO:0000313" key="8">
    <source>
        <dbReference type="Proteomes" id="UP000315783"/>
    </source>
</evidence>
<dbReference type="GO" id="GO:0031177">
    <property type="term" value="F:phosphopantetheine binding"/>
    <property type="evidence" value="ECO:0007669"/>
    <property type="project" value="InterPro"/>
</dbReference>
<dbReference type="Proteomes" id="UP000315783">
    <property type="component" value="Unassembled WGS sequence"/>
</dbReference>
<protein>
    <submittedName>
        <fullName evidence="7">HC-toxin synthetase</fullName>
    </submittedName>
</protein>
<dbReference type="GO" id="GO:0043041">
    <property type="term" value="P:amino acid activation for nonribosomal peptide biosynthetic process"/>
    <property type="evidence" value="ECO:0007669"/>
    <property type="project" value="TreeGrafter"/>
</dbReference>
<evidence type="ECO:0000259" key="6">
    <source>
        <dbReference type="PROSITE" id="PS50075"/>
    </source>
</evidence>
<dbReference type="Gene3D" id="1.10.1200.10">
    <property type="entry name" value="ACP-like"/>
    <property type="match status" value="4"/>
</dbReference>
<evidence type="ECO:0000256" key="4">
    <source>
        <dbReference type="ARBA" id="ARBA00022598"/>
    </source>
</evidence>
<dbReference type="PANTHER" id="PTHR45527:SF16">
    <property type="entry name" value="NONRIBOSOMAL PEPTIDE SYNTHASE ATNA-RELATED"/>
    <property type="match status" value="1"/>
</dbReference>
<dbReference type="InterPro" id="IPR001242">
    <property type="entry name" value="Condensation_dom"/>
</dbReference>
<reference evidence="7 8" key="1">
    <citation type="journal article" date="2019" name="Appl. Microbiol. Biotechnol.">
        <title>Genome sequence of Isaria javanica and comparative genome analysis insights into family S53 peptidase evolution in fungal entomopathogens.</title>
        <authorList>
            <person name="Lin R."/>
            <person name="Zhang X."/>
            <person name="Xin B."/>
            <person name="Zou M."/>
            <person name="Gao Y."/>
            <person name="Qin F."/>
            <person name="Hu Q."/>
            <person name="Xie B."/>
            <person name="Cheng X."/>
        </authorList>
    </citation>
    <scope>NUCLEOTIDE SEQUENCE [LARGE SCALE GENOMIC DNA]</scope>
    <source>
        <strain evidence="7 8">IJ1G</strain>
    </source>
</reference>
<feature type="domain" description="Carrier" evidence="6">
    <location>
        <begin position="1"/>
        <end position="72"/>
    </location>
</feature>
<dbReference type="InterPro" id="IPR010071">
    <property type="entry name" value="AA_adenyl_dom"/>
</dbReference>
<dbReference type="GO" id="GO:0016874">
    <property type="term" value="F:ligase activity"/>
    <property type="evidence" value="ECO:0007669"/>
    <property type="project" value="UniProtKB-KW"/>
</dbReference>
<dbReference type="FunFam" id="3.30.559.10:FF:000016">
    <property type="entry name" value="Nonribosomal peptide synthase Pes1"/>
    <property type="match status" value="1"/>
</dbReference>
<dbReference type="InterPro" id="IPR042099">
    <property type="entry name" value="ANL_N_sf"/>
</dbReference>
<dbReference type="PROSITE" id="PS50075">
    <property type="entry name" value="CARRIER"/>
    <property type="match status" value="4"/>
</dbReference>
<dbReference type="CDD" id="cd19534">
    <property type="entry name" value="E_NRPS"/>
    <property type="match status" value="1"/>
</dbReference>
<dbReference type="InterPro" id="IPR009081">
    <property type="entry name" value="PP-bd_ACP"/>
</dbReference>
<dbReference type="GO" id="GO:0044550">
    <property type="term" value="P:secondary metabolite biosynthetic process"/>
    <property type="evidence" value="ECO:0007669"/>
    <property type="project" value="TreeGrafter"/>
</dbReference>
<dbReference type="InterPro" id="IPR045851">
    <property type="entry name" value="AMP-bd_C_sf"/>
</dbReference>
<dbReference type="InterPro" id="IPR023213">
    <property type="entry name" value="CAT-like_dom_sf"/>
</dbReference>
<accession>A0A545VHH5</accession>
<dbReference type="Gene3D" id="3.30.559.30">
    <property type="entry name" value="Nonribosomal peptide synthetase, condensation domain"/>
    <property type="match status" value="6"/>
</dbReference>